<comment type="caution">
    <text evidence="2">The sequence shown here is derived from an EMBL/GenBank/DDBJ whole genome shotgun (WGS) entry which is preliminary data.</text>
</comment>
<organism evidence="2 3">
    <name type="scientific">Brochothrix campestris FSL F6-1037</name>
    <dbReference type="NCBI Taxonomy" id="1265861"/>
    <lineage>
        <taxon>Bacteria</taxon>
        <taxon>Bacillati</taxon>
        <taxon>Bacillota</taxon>
        <taxon>Bacilli</taxon>
        <taxon>Bacillales</taxon>
        <taxon>Listeriaceae</taxon>
        <taxon>Brochothrix</taxon>
    </lineage>
</organism>
<dbReference type="AlphaFoldDB" id="W7CVC3"/>
<feature type="domain" description="Aminoglycoside phosphotransferase" evidence="1">
    <location>
        <begin position="14"/>
        <end position="213"/>
    </location>
</feature>
<dbReference type="Proteomes" id="UP000019243">
    <property type="component" value="Unassembled WGS sequence"/>
</dbReference>
<gene>
    <name evidence="2" type="ORF">BCAMP_04632</name>
</gene>
<dbReference type="RefSeq" id="WP_035313941.1">
    <property type="nucleotide sequence ID" value="NZ_AODH01000016.1"/>
</dbReference>
<dbReference type="EMBL" id="AODH01000016">
    <property type="protein sequence ID" value="EUJ40650.1"/>
    <property type="molecule type" value="Genomic_DNA"/>
</dbReference>
<dbReference type="PATRIC" id="fig|1265861.3.peg.911"/>
<evidence type="ECO:0000259" key="1">
    <source>
        <dbReference type="Pfam" id="PF01636"/>
    </source>
</evidence>
<reference evidence="2 3" key="1">
    <citation type="submission" date="2012-12" db="EMBL/GenBank/DDBJ databases">
        <title>Novel taxa of Listeriaceae from agricultural environments in the United States.</title>
        <authorList>
            <person name="den Bakker H.C."/>
            <person name="Allred A."/>
            <person name="Warchocki S."/>
            <person name="Wright E.M."/>
            <person name="Burrell A."/>
            <person name="Nightingale K.K."/>
            <person name="Kephart D."/>
            <person name="Wiedmann M."/>
        </authorList>
    </citation>
    <scope>NUCLEOTIDE SEQUENCE [LARGE SCALE GENOMIC DNA]</scope>
    <source>
        <strain evidence="2 3">FSL F6-1037</strain>
    </source>
</reference>
<dbReference type="PANTHER" id="PTHR40086:SF1">
    <property type="entry name" value="CELL CYCLE REGULATOR CCRZ"/>
    <property type="match status" value="1"/>
</dbReference>
<dbReference type="InterPro" id="IPR002575">
    <property type="entry name" value="Aminoglycoside_PTrfase"/>
</dbReference>
<evidence type="ECO:0000313" key="3">
    <source>
        <dbReference type="Proteomes" id="UP000019243"/>
    </source>
</evidence>
<name>W7CVC3_9LIST</name>
<dbReference type="InterPro" id="IPR011009">
    <property type="entry name" value="Kinase-like_dom_sf"/>
</dbReference>
<keyword evidence="3" id="KW-1185">Reference proteome</keyword>
<dbReference type="Gene3D" id="3.90.1200.10">
    <property type="match status" value="1"/>
</dbReference>
<sequence length="264" mass="30729">MTHYLGRQWDELQPAGGESGQAYYATNHEGKFFLKRNSTPFLAVLSAEGFVPRLKWTQRLENGDVITAQKWANGQLLTHDEMTSARVINMMRSIHTSRALNLLLKKIETHVMYPKDWLAHVKVDLEQDISRHPDVQLALSYLRNNQERVSRAMTAVVCHGDVNHNNWLLSDEDELFLVDWEGAVLSDVSVDLSMLLYLYIPKEKWNTWLEEYGTVMTPLLQVKLKWYMLSHIILTIKTKHQSGRLNEMNKWLLKLNKVLNDEEL</sequence>
<dbReference type="InterPro" id="IPR052077">
    <property type="entry name" value="CcrZ_PhaseVar_Mediator"/>
</dbReference>
<evidence type="ECO:0000313" key="2">
    <source>
        <dbReference type="EMBL" id="EUJ40650.1"/>
    </source>
</evidence>
<dbReference type="PANTHER" id="PTHR40086">
    <property type="entry name" value="PHOSPHOTRANSFERASE YTMP-RELATED"/>
    <property type="match status" value="1"/>
</dbReference>
<dbReference type="SUPFAM" id="SSF56112">
    <property type="entry name" value="Protein kinase-like (PK-like)"/>
    <property type="match status" value="1"/>
</dbReference>
<dbReference type="Pfam" id="PF01636">
    <property type="entry name" value="APH"/>
    <property type="match status" value="1"/>
</dbReference>
<accession>W7CVC3</accession>
<dbReference type="OrthoDB" id="3171511at2"/>
<protein>
    <recommendedName>
        <fullName evidence="1">Aminoglycoside phosphotransferase domain-containing protein</fullName>
    </recommendedName>
</protein>
<dbReference type="STRING" id="1265861.BCAMP_04632"/>
<proteinExistence type="predicted"/>